<dbReference type="Proteomes" id="UP000245506">
    <property type="component" value="Unassembled WGS sequence"/>
</dbReference>
<gene>
    <name evidence="1" type="ORF">DKT75_04545</name>
</gene>
<comment type="caution">
    <text evidence="1">The sequence shown here is derived from an EMBL/GenBank/DDBJ whole genome shotgun (WGS) entry which is preliminary data.</text>
</comment>
<dbReference type="AlphaFoldDB" id="A0A317CJQ7"/>
<dbReference type="EMBL" id="QGKL01000012">
    <property type="protein sequence ID" value="PWQ98447.1"/>
    <property type="molecule type" value="Genomic_DNA"/>
</dbReference>
<evidence type="ECO:0000313" key="1">
    <source>
        <dbReference type="EMBL" id="PWQ98447.1"/>
    </source>
</evidence>
<protein>
    <submittedName>
        <fullName evidence="1">Uncharacterized protein</fullName>
    </submittedName>
</protein>
<keyword evidence="2" id="KW-1185">Reference proteome</keyword>
<organism evidence="1 2">
    <name type="scientific">Leucothrix arctica</name>
    <dbReference type="NCBI Taxonomy" id="1481894"/>
    <lineage>
        <taxon>Bacteria</taxon>
        <taxon>Pseudomonadati</taxon>
        <taxon>Pseudomonadota</taxon>
        <taxon>Gammaproteobacteria</taxon>
        <taxon>Thiotrichales</taxon>
        <taxon>Thiotrichaceae</taxon>
        <taxon>Leucothrix</taxon>
    </lineage>
</organism>
<evidence type="ECO:0000313" key="2">
    <source>
        <dbReference type="Proteomes" id="UP000245506"/>
    </source>
</evidence>
<sequence>MVTYTLLAHNCAIHCYFA</sequence>
<reference evidence="1 2" key="1">
    <citation type="submission" date="2018-05" db="EMBL/GenBank/DDBJ databases">
        <title>Leucothrix arctica sp. nov., isolated from Arctic seawater.</title>
        <authorList>
            <person name="Choi A."/>
            <person name="Baek K."/>
        </authorList>
    </citation>
    <scope>NUCLEOTIDE SEQUENCE [LARGE SCALE GENOMIC DNA]</scope>
    <source>
        <strain evidence="1 2">IMCC9719</strain>
    </source>
</reference>
<proteinExistence type="predicted"/>
<accession>A0A317CJQ7</accession>
<name>A0A317CJQ7_9GAMM</name>